<evidence type="ECO:0000256" key="6">
    <source>
        <dbReference type="ARBA" id="ARBA00015850"/>
    </source>
</evidence>
<feature type="transmembrane region" description="Helical" evidence="19">
    <location>
        <begin position="42"/>
        <end position="61"/>
    </location>
</feature>
<dbReference type="EMBL" id="BAHC01000010">
    <property type="protein sequence ID" value="GAB88224.1"/>
    <property type="molecule type" value="Genomic_DNA"/>
</dbReference>
<comment type="similarity">
    <text evidence="4 19">Belongs to the CobS family.</text>
</comment>
<evidence type="ECO:0000313" key="21">
    <source>
        <dbReference type="Proteomes" id="UP000008363"/>
    </source>
</evidence>
<evidence type="ECO:0000256" key="18">
    <source>
        <dbReference type="ARBA" id="ARBA00049504"/>
    </source>
</evidence>
<comment type="pathway">
    <text evidence="3 19">Cofactor biosynthesis; adenosylcobalamin biosynthesis; adenosylcobalamin from cob(II)yrinate a,c-diamide: step 7/7.</text>
</comment>
<evidence type="ECO:0000256" key="13">
    <source>
        <dbReference type="ARBA" id="ARBA00023136"/>
    </source>
</evidence>
<gene>
    <name evidence="19 20" type="primary">cobS</name>
    <name evidence="20" type="ORF">GORHZ_010_00030</name>
</gene>
<evidence type="ECO:0000256" key="19">
    <source>
        <dbReference type="HAMAP-Rule" id="MF_00719"/>
    </source>
</evidence>
<dbReference type="PANTHER" id="PTHR34148:SF1">
    <property type="entry name" value="ADENOSYLCOBINAMIDE-GDP RIBAZOLETRANSFERASE"/>
    <property type="match status" value="1"/>
</dbReference>
<dbReference type="GO" id="GO:0009236">
    <property type="term" value="P:cobalamin biosynthetic process"/>
    <property type="evidence" value="ECO:0007669"/>
    <property type="project" value="UniProtKB-UniRule"/>
</dbReference>
<comment type="function">
    <text evidence="14 19">Joins adenosylcobinamide-GDP and alpha-ribazole to generate adenosylcobalamin (Ado-cobalamin). Also synthesizes adenosylcobalamin 5'-phosphate from adenosylcobinamide-GDP and alpha-ribazole 5'-phosphate.</text>
</comment>
<name>K6WNW1_9ACTN</name>
<keyword evidence="21" id="KW-1185">Reference proteome</keyword>
<dbReference type="UniPathway" id="UPA00148">
    <property type="reaction ID" value="UER00238"/>
</dbReference>
<sequence>MISPVRAVGVAFSWLTVVPIPKAANGTYGPIDRRLGGAVMSAVPVVGAVIGAATSLAAWALSHTDLPPTMIGVLLVAALALVTRGMHLDGLADTADGLGCYGPPERVTEVMRSGTVGPFGVATIAGVMIVQTVGFGALVDRGQWYALAFAIALGRVCAVLAARAGLSPAHPNGFGALVAGTQRASAVVWSALGFAAAALVGPDAVRALQAVAVTAVVFGFTWVFTRHCAKRMGGVSGDVLGAVIELATAITVVGLLA</sequence>
<dbReference type="AlphaFoldDB" id="K6WNW1"/>
<evidence type="ECO:0000256" key="1">
    <source>
        <dbReference type="ARBA" id="ARBA00001946"/>
    </source>
</evidence>
<accession>K6WNW1</accession>
<evidence type="ECO:0000256" key="8">
    <source>
        <dbReference type="ARBA" id="ARBA00022573"/>
    </source>
</evidence>
<dbReference type="GO" id="GO:0005886">
    <property type="term" value="C:plasma membrane"/>
    <property type="evidence" value="ECO:0007669"/>
    <property type="project" value="UniProtKB-SubCell"/>
</dbReference>
<evidence type="ECO:0000256" key="14">
    <source>
        <dbReference type="ARBA" id="ARBA00025228"/>
    </source>
</evidence>
<evidence type="ECO:0000313" key="20">
    <source>
        <dbReference type="EMBL" id="GAB88224.1"/>
    </source>
</evidence>
<keyword evidence="7 19" id="KW-1003">Cell membrane</keyword>
<evidence type="ECO:0000256" key="5">
    <source>
        <dbReference type="ARBA" id="ARBA00013200"/>
    </source>
</evidence>
<comment type="catalytic activity">
    <reaction evidence="17 19">
        <text>alpha-ribazole + adenosylcob(III)inamide-GDP = adenosylcob(III)alamin + GMP + H(+)</text>
        <dbReference type="Rhea" id="RHEA:16049"/>
        <dbReference type="ChEBI" id="CHEBI:10329"/>
        <dbReference type="ChEBI" id="CHEBI:15378"/>
        <dbReference type="ChEBI" id="CHEBI:18408"/>
        <dbReference type="ChEBI" id="CHEBI:58115"/>
        <dbReference type="ChEBI" id="CHEBI:60487"/>
        <dbReference type="EC" id="2.7.8.26"/>
    </reaction>
</comment>
<evidence type="ECO:0000256" key="12">
    <source>
        <dbReference type="ARBA" id="ARBA00022989"/>
    </source>
</evidence>
<evidence type="ECO:0000256" key="10">
    <source>
        <dbReference type="ARBA" id="ARBA00022692"/>
    </source>
</evidence>
<dbReference type="EC" id="2.7.8.26" evidence="5 19"/>
<evidence type="ECO:0000256" key="4">
    <source>
        <dbReference type="ARBA" id="ARBA00010561"/>
    </source>
</evidence>
<feature type="transmembrane region" description="Helical" evidence="19">
    <location>
        <begin position="237"/>
        <end position="256"/>
    </location>
</feature>
<comment type="cofactor">
    <cofactor evidence="1 19">
        <name>Mg(2+)</name>
        <dbReference type="ChEBI" id="CHEBI:18420"/>
    </cofactor>
</comment>
<evidence type="ECO:0000256" key="7">
    <source>
        <dbReference type="ARBA" id="ARBA00022475"/>
    </source>
</evidence>
<keyword evidence="12 19" id="KW-1133">Transmembrane helix</keyword>
<dbReference type="InterPro" id="IPR003805">
    <property type="entry name" value="CobS"/>
</dbReference>
<dbReference type="Proteomes" id="UP000008363">
    <property type="component" value="Unassembled WGS sequence"/>
</dbReference>
<keyword evidence="8 19" id="KW-0169">Cobalamin biosynthesis</keyword>
<evidence type="ECO:0000256" key="11">
    <source>
        <dbReference type="ARBA" id="ARBA00022842"/>
    </source>
</evidence>
<evidence type="ECO:0000256" key="3">
    <source>
        <dbReference type="ARBA" id="ARBA00004663"/>
    </source>
</evidence>
<keyword evidence="11 19" id="KW-0460">Magnesium</keyword>
<dbReference type="STRING" id="1108045.GORHZ_010_00030"/>
<evidence type="ECO:0000256" key="17">
    <source>
        <dbReference type="ARBA" id="ARBA00048623"/>
    </source>
</evidence>
<keyword evidence="9 19" id="KW-0808">Transferase</keyword>
<evidence type="ECO:0000256" key="15">
    <source>
        <dbReference type="ARBA" id="ARBA00032605"/>
    </source>
</evidence>
<dbReference type="GO" id="GO:0051073">
    <property type="term" value="F:adenosylcobinamide-GDP ribazoletransferase activity"/>
    <property type="evidence" value="ECO:0007669"/>
    <property type="project" value="UniProtKB-UniRule"/>
</dbReference>
<feature type="transmembrane region" description="Helical" evidence="19">
    <location>
        <begin position="144"/>
        <end position="162"/>
    </location>
</feature>
<feature type="transmembrane region" description="Helical" evidence="19">
    <location>
        <begin position="207"/>
        <end position="225"/>
    </location>
</feature>
<dbReference type="PANTHER" id="PTHR34148">
    <property type="entry name" value="ADENOSYLCOBINAMIDE-GDP RIBAZOLETRANSFERASE"/>
    <property type="match status" value="1"/>
</dbReference>
<dbReference type="GO" id="GO:0008818">
    <property type="term" value="F:cobalamin 5'-phosphate synthase activity"/>
    <property type="evidence" value="ECO:0007669"/>
    <property type="project" value="UniProtKB-UniRule"/>
</dbReference>
<dbReference type="RefSeq" id="WP_006329360.1">
    <property type="nucleotide sequence ID" value="NZ_BAHC01000010.1"/>
</dbReference>
<protein>
    <recommendedName>
        <fullName evidence="6 19">Adenosylcobinamide-GDP ribazoletransferase</fullName>
        <ecNumber evidence="5 19">2.7.8.26</ecNumber>
    </recommendedName>
    <alternativeName>
        <fullName evidence="16 19">Cobalamin synthase</fullName>
    </alternativeName>
    <alternativeName>
        <fullName evidence="15 19">Cobalamin-5'-phosphate synthase</fullName>
    </alternativeName>
</protein>
<evidence type="ECO:0000256" key="16">
    <source>
        <dbReference type="ARBA" id="ARBA00032853"/>
    </source>
</evidence>
<comment type="caution">
    <text evidence="20">The sequence shown here is derived from an EMBL/GenBank/DDBJ whole genome shotgun (WGS) entry which is preliminary data.</text>
</comment>
<proteinExistence type="inferred from homology"/>
<keyword evidence="13 19" id="KW-0472">Membrane</keyword>
<comment type="subcellular location">
    <subcellularLocation>
        <location evidence="2 19">Cell membrane</location>
        <topology evidence="2 19">Multi-pass membrane protein</topology>
    </subcellularLocation>
</comment>
<keyword evidence="10 19" id="KW-0812">Transmembrane</keyword>
<evidence type="ECO:0000256" key="9">
    <source>
        <dbReference type="ARBA" id="ARBA00022679"/>
    </source>
</evidence>
<dbReference type="eggNOG" id="COG0368">
    <property type="taxonomic scope" value="Bacteria"/>
</dbReference>
<dbReference type="HAMAP" id="MF_00719">
    <property type="entry name" value="CobS"/>
    <property type="match status" value="1"/>
</dbReference>
<feature type="transmembrane region" description="Helical" evidence="19">
    <location>
        <begin position="116"/>
        <end position="138"/>
    </location>
</feature>
<comment type="catalytic activity">
    <reaction evidence="18 19">
        <text>alpha-ribazole 5'-phosphate + adenosylcob(III)inamide-GDP = adenosylcob(III)alamin 5'-phosphate + GMP + H(+)</text>
        <dbReference type="Rhea" id="RHEA:23560"/>
        <dbReference type="ChEBI" id="CHEBI:15378"/>
        <dbReference type="ChEBI" id="CHEBI:57918"/>
        <dbReference type="ChEBI" id="CHEBI:58115"/>
        <dbReference type="ChEBI" id="CHEBI:60487"/>
        <dbReference type="ChEBI" id="CHEBI:60493"/>
        <dbReference type="EC" id="2.7.8.26"/>
    </reaction>
</comment>
<reference evidence="20 21" key="1">
    <citation type="submission" date="2012-08" db="EMBL/GenBank/DDBJ databases">
        <title>Whole genome shotgun sequence of Gordonia rhizosphera NBRC 16068.</title>
        <authorList>
            <person name="Takarada H."/>
            <person name="Isaki S."/>
            <person name="Hosoyama A."/>
            <person name="Tsuchikane K."/>
            <person name="Katsumata H."/>
            <person name="Baba S."/>
            <person name="Ohji S."/>
            <person name="Yamazaki S."/>
            <person name="Fujita N."/>
        </authorList>
    </citation>
    <scope>NUCLEOTIDE SEQUENCE [LARGE SCALE GENOMIC DNA]</scope>
    <source>
        <strain evidence="20 21">NBRC 16068</strain>
    </source>
</reference>
<feature type="transmembrane region" description="Helical" evidence="19">
    <location>
        <begin position="174"/>
        <end position="201"/>
    </location>
</feature>
<organism evidence="20 21">
    <name type="scientific">Gordonia rhizosphera NBRC 16068</name>
    <dbReference type="NCBI Taxonomy" id="1108045"/>
    <lineage>
        <taxon>Bacteria</taxon>
        <taxon>Bacillati</taxon>
        <taxon>Actinomycetota</taxon>
        <taxon>Actinomycetes</taxon>
        <taxon>Mycobacteriales</taxon>
        <taxon>Gordoniaceae</taxon>
        <taxon>Gordonia</taxon>
    </lineage>
</organism>
<dbReference type="Pfam" id="PF02654">
    <property type="entry name" value="CobS"/>
    <property type="match status" value="1"/>
</dbReference>
<evidence type="ECO:0000256" key="2">
    <source>
        <dbReference type="ARBA" id="ARBA00004651"/>
    </source>
</evidence>